<evidence type="ECO:0000313" key="9">
    <source>
        <dbReference type="EMBL" id="ORY25621.1"/>
    </source>
</evidence>
<comment type="pathway">
    <text evidence="2 6">Carbohydrate degradation; pentose phosphate pathway; D-ribulose 5-phosphate from D-glucose 6-phosphate (oxidative stage): step 2/3.</text>
</comment>
<evidence type="ECO:0000259" key="8">
    <source>
        <dbReference type="Pfam" id="PF01182"/>
    </source>
</evidence>
<dbReference type="Gene3D" id="3.40.50.1360">
    <property type="match status" value="1"/>
</dbReference>
<dbReference type="AlphaFoldDB" id="A0A1Y2ASU6"/>
<dbReference type="InParanoid" id="A0A1Y2ASU6"/>
<evidence type="ECO:0000256" key="6">
    <source>
        <dbReference type="RuleBase" id="RU365095"/>
    </source>
</evidence>
<dbReference type="EC" id="3.1.1.31" evidence="4 6"/>
<dbReference type="InterPro" id="IPR039104">
    <property type="entry name" value="6PGL"/>
</dbReference>
<dbReference type="FunFam" id="3.40.50.1360:FF:000005">
    <property type="entry name" value="6-phosphogluconolactonase"/>
    <property type="match status" value="1"/>
</dbReference>
<dbReference type="Pfam" id="PF01182">
    <property type="entry name" value="Glucosamine_iso"/>
    <property type="match status" value="1"/>
</dbReference>
<dbReference type="GO" id="GO:0005975">
    <property type="term" value="P:carbohydrate metabolic process"/>
    <property type="evidence" value="ECO:0007669"/>
    <property type="project" value="UniProtKB-UniRule"/>
</dbReference>
<dbReference type="CDD" id="cd01400">
    <property type="entry name" value="6PGL"/>
    <property type="match status" value="1"/>
</dbReference>
<dbReference type="OrthoDB" id="432544at2759"/>
<dbReference type="InterPro" id="IPR037171">
    <property type="entry name" value="NagB/RpiA_transferase-like"/>
</dbReference>
<evidence type="ECO:0000256" key="1">
    <source>
        <dbReference type="ARBA" id="ARBA00000832"/>
    </source>
</evidence>
<reference evidence="9 10" key="1">
    <citation type="submission" date="2016-07" db="EMBL/GenBank/DDBJ databases">
        <title>Pervasive Adenine N6-methylation of Active Genes in Fungi.</title>
        <authorList>
            <consortium name="DOE Joint Genome Institute"/>
            <person name="Mondo S.J."/>
            <person name="Dannebaum R.O."/>
            <person name="Kuo R.C."/>
            <person name="Labutti K."/>
            <person name="Haridas S."/>
            <person name="Kuo A."/>
            <person name="Salamov A."/>
            <person name="Ahrendt S.R."/>
            <person name="Lipzen A."/>
            <person name="Sullivan W."/>
            <person name="Andreopoulos W.B."/>
            <person name="Clum A."/>
            <person name="Lindquist E."/>
            <person name="Daum C."/>
            <person name="Ramamoorthy G.K."/>
            <person name="Gryganskyi A."/>
            <person name="Culley D."/>
            <person name="Magnuson J.K."/>
            <person name="James T.Y."/>
            <person name="O'Malley M.A."/>
            <person name="Stajich J.E."/>
            <person name="Spatafora J.W."/>
            <person name="Visel A."/>
            <person name="Grigoriev I.V."/>
        </authorList>
    </citation>
    <scope>NUCLEOTIDE SEQUENCE [LARGE SCALE GENOMIC DNA]</scope>
    <source>
        <strain evidence="9 10">68-887.2</strain>
    </source>
</reference>
<dbReference type="GO" id="GO:0017057">
    <property type="term" value="F:6-phosphogluconolactonase activity"/>
    <property type="evidence" value="ECO:0007669"/>
    <property type="project" value="UniProtKB-UniRule"/>
</dbReference>
<evidence type="ECO:0000256" key="2">
    <source>
        <dbReference type="ARBA" id="ARBA00004961"/>
    </source>
</evidence>
<sequence>MPPQPPAPPVFYTFKSNDILVDSLANFVVKAQRDAVDKRGKFTIALSRGSLAANLRGLVGQENVQWDKWEVFFCDEAAVPLSSEDSNYHSNYLSFLSTVPIPPSQIHTIDPSLLGDLEELADEYEKQLIGHFAASNAARYPTFDMILLGMGPDGETASLFPGHELLTERDAWVSYIEDAPRGPKARITMTLPVLTHCYRAVFVVTGTEKAPMLHKILDEPEAGLPCSRVRPAAPGLVFWFADTEAASETAYPPTKFRWIDNQKEAEEAFEAARKRKERRVKEEESGEEESGPIRL</sequence>
<name>A0A1Y2ASU6_9TREE</name>
<keyword evidence="5 6" id="KW-0378">Hydrolase</keyword>
<comment type="function">
    <text evidence="6">Hydrolysis of 6-phosphogluconolactone to 6-phosphogluconate.</text>
</comment>
<evidence type="ECO:0000313" key="10">
    <source>
        <dbReference type="Proteomes" id="UP000193986"/>
    </source>
</evidence>
<gene>
    <name evidence="9" type="ORF">BCR39DRAFT_471230</name>
</gene>
<feature type="domain" description="Glucosamine/galactosamine-6-phosphate isomerase" evidence="8">
    <location>
        <begin position="17"/>
        <end position="233"/>
    </location>
</feature>
<protein>
    <recommendedName>
        <fullName evidence="4 6">6-phosphogluconolactonase</fullName>
        <shortName evidence="6">6PGL</shortName>
        <ecNumber evidence="4 6">3.1.1.31</ecNumber>
    </recommendedName>
</protein>
<accession>A0A1Y2ASU6</accession>
<evidence type="ECO:0000256" key="3">
    <source>
        <dbReference type="ARBA" id="ARBA00010662"/>
    </source>
</evidence>
<dbReference type="STRING" id="71784.A0A1Y2ASU6"/>
<dbReference type="InterPro" id="IPR006148">
    <property type="entry name" value="Glc/Gal-6P_isomerase"/>
</dbReference>
<dbReference type="EMBL" id="MCFC01000055">
    <property type="protein sequence ID" value="ORY25621.1"/>
    <property type="molecule type" value="Genomic_DNA"/>
</dbReference>
<evidence type="ECO:0000256" key="5">
    <source>
        <dbReference type="ARBA" id="ARBA00022801"/>
    </source>
</evidence>
<organism evidence="9 10">
    <name type="scientific">Naematelia encephala</name>
    <dbReference type="NCBI Taxonomy" id="71784"/>
    <lineage>
        <taxon>Eukaryota</taxon>
        <taxon>Fungi</taxon>
        <taxon>Dikarya</taxon>
        <taxon>Basidiomycota</taxon>
        <taxon>Agaricomycotina</taxon>
        <taxon>Tremellomycetes</taxon>
        <taxon>Tremellales</taxon>
        <taxon>Naemateliaceae</taxon>
        <taxon>Naematelia</taxon>
    </lineage>
</organism>
<dbReference type="Proteomes" id="UP000193986">
    <property type="component" value="Unassembled WGS sequence"/>
</dbReference>
<dbReference type="NCBIfam" id="TIGR01198">
    <property type="entry name" value="pgl"/>
    <property type="match status" value="1"/>
</dbReference>
<proteinExistence type="inferred from homology"/>
<dbReference type="SUPFAM" id="SSF100950">
    <property type="entry name" value="NagB/RpiA/CoA transferase-like"/>
    <property type="match status" value="1"/>
</dbReference>
<dbReference type="GO" id="GO:0006098">
    <property type="term" value="P:pentose-phosphate shunt"/>
    <property type="evidence" value="ECO:0007669"/>
    <property type="project" value="UniProtKB-UniPathway"/>
</dbReference>
<dbReference type="InterPro" id="IPR005900">
    <property type="entry name" value="6-phosphogluconolactonase_DevB"/>
</dbReference>
<evidence type="ECO:0000256" key="4">
    <source>
        <dbReference type="ARBA" id="ARBA00013198"/>
    </source>
</evidence>
<comment type="caution">
    <text evidence="9">The sequence shown here is derived from an EMBL/GenBank/DDBJ whole genome shotgun (WGS) entry which is preliminary data.</text>
</comment>
<comment type="similarity">
    <text evidence="3 6">Belongs to the glucosamine/galactosamine-6-phosphate isomerase family. 6-phosphogluconolactonase subfamily.</text>
</comment>
<comment type="catalytic activity">
    <reaction evidence="1 6">
        <text>6-phospho-D-glucono-1,5-lactone + H2O = 6-phospho-D-gluconate + H(+)</text>
        <dbReference type="Rhea" id="RHEA:12556"/>
        <dbReference type="ChEBI" id="CHEBI:15377"/>
        <dbReference type="ChEBI" id="CHEBI:15378"/>
        <dbReference type="ChEBI" id="CHEBI:57955"/>
        <dbReference type="ChEBI" id="CHEBI:58759"/>
        <dbReference type="EC" id="3.1.1.31"/>
    </reaction>
</comment>
<dbReference type="UniPathway" id="UPA00115">
    <property type="reaction ID" value="UER00409"/>
</dbReference>
<dbReference type="FunCoup" id="A0A1Y2ASU6">
    <property type="interactions" value="418"/>
</dbReference>
<feature type="compositionally biased region" description="Acidic residues" evidence="7">
    <location>
        <begin position="284"/>
        <end position="295"/>
    </location>
</feature>
<dbReference type="PANTHER" id="PTHR11054:SF0">
    <property type="entry name" value="6-PHOSPHOGLUCONOLACTONASE"/>
    <property type="match status" value="1"/>
</dbReference>
<evidence type="ECO:0000256" key="7">
    <source>
        <dbReference type="SAM" id="MobiDB-lite"/>
    </source>
</evidence>
<dbReference type="PANTHER" id="PTHR11054">
    <property type="entry name" value="6-PHOSPHOGLUCONOLACTONASE"/>
    <property type="match status" value="1"/>
</dbReference>
<keyword evidence="10" id="KW-1185">Reference proteome</keyword>
<feature type="region of interest" description="Disordered" evidence="7">
    <location>
        <begin position="269"/>
        <end position="295"/>
    </location>
</feature>